<proteinExistence type="predicted"/>
<reference evidence="3" key="1">
    <citation type="submission" date="2016-06" db="EMBL/GenBank/DDBJ databases">
        <title>Parallel loss of symbiosis genes in relatives of nitrogen-fixing non-legume Parasponia.</title>
        <authorList>
            <person name="Van Velzen R."/>
            <person name="Holmer R."/>
            <person name="Bu F."/>
            <person name="Rutten L."/>
            <person name="Van Zeijl A."/>
            <person name="Liu W."/>
            <person name="Santuari L."/>
            <person name="Cao Q."/>
            <person name="Sharma T."/>
            <person name="Shen D."/>
            <person name="Roswanjaya Y."/>
            <person name="Wardhani T."/>
            <person name="Kalhor M.S."/>
            <person name="Jansen J."/>
            <person name="Van den Hoogen J."/>
            <person name="Gungor B."/>
            <person name="Hartog M."/>
            <person name="Hontelez J."/>
            <person name="Verver J."/>
            <person name="Yang W.-C."/>
            <person name="Schijlen E."/>
            <person name="Repin R."/>
            <person name="Schilthuizen M."/>
            <person name="Schranz E."/>
            <person name="Heidstra R."/>
            <person name="Miyata K."/>
            <person name="Fedorova E."/>
            <person name="Kohlen W."/>
            <person name="Bisseling T."/>
            <person name="Smit S."/>
            <person name="Geurts R."/>
        </authorList>
    </citation>
    <scope>NUCLEOTIDE SEQUENCE [LARGE SCALE GENOMIC DNA]</scope>
    <source>
        <strain evidence="3">cv. RG33-2</strain>
    </source>
</reference>
<dbReference type="Proteomes" id="UP000237000">
    <property type="component" value="Unassembled WGS sequence"/>
</dbReference>
<feature type="domain" description="DUF632" evidence="1">
    <location>
        <begin position="23"/>
        <end position="141"/>
    </location>
</feature>
<evidence type="ECO:0000313" key="3">
    <source>
        <dbReference type="Proteomes" id="UP000237000"/>
    </source>
</evidence>
<dbReference type="InterPro" id="IPR006867">
    <property type="entry name" value="DUF632"/>
</dbReference>
<comment type="caution">
    <text evidence="2">The sequence shown here is derived from an EMBL/GenBank/DDBJ whole genome shotgun (WGS) entry which is preliminary data.</text>
</comment>
<keyword evidence="3" id="KW-1185">Reference proteome</keyword>
<dbReference type="EMBL" id="JXTC01000150">
    <property type="protein sequence ID" value="PON85222.1"/>
    <property type="molecule type" value="Genomic_DNA"/>
</dbReference>
<dbReference type="STRING" id="63057.A0A2P5EI42"/>
<protein>
    <recommendedName>
        <fullName evidence="1">DUF632 domain-containing protein</fullName>
    </recommendedName>
</protein>
<dbReference type="InParanoid" id="A0A2P5EI42"/>
<evidence type="ECO:0000259" key="1">
    <source>
        <dbReference type="Pfam" id="PF04782"/>
    </source>
</evidence>
<dbReference type="Pfam" id="PF04782">
    <property type="entry name" value="DUF632"/>
    <property type="match status" value="1"/>
</dbReference>
<accession>A0A2P5EI42</accession>
<organism evidence="2 3">
    <name type="scientific">Trema orientale</name>
    <name type="common">Charcoal tree</name>
    <name type="synonym">Celtis orientalis</name>
    <dbReference type="NCBI Taxonomy" id="63057"/>
    <lineage>
        <taxon>Eukaryota</taxon>
        <taxon>Viridiplantae</taxon>
        <taxon>Streptophyta</taxon>
        <taxon>Embryophyta</taxon>
        <taxon>Tracheophyta</taxon>
        <taxon>Spermatophyta</taxon>
        <taxon>Magnoliopsida</taxon>
        <taxon>eudicotyledons</taxon>
        <taxon>Gunneridae</taxon>
        <taxon>Pentapetalae</taxon>
        <taxon>rosids</taxon>
        <taxon>fabids</taxon>
        <taxon>Rosales</taxon>
        <taxon>Cannabaceae</taxon>
        <taxon>Trema</taxon>
    </lineage>
</organism>
<dbReference type="AlphaFoldDB" id="A0A2P5EI42"/>
<gene>
    <name evidence="2" type="ORF">TorRG33x02_188900</name>
</gene>
<dbReference type="OrthoDB" id="694308at2759"/>
<name>A0A2P5EI42_TREOI</name>
<evidence type="ECO:0000313" key="2">
    <source>
        <dbReference type="EMBL" id="PON85222.1"/>
    </source>
</evidence>
<dbReference type="PANTHER" id="PTHR21450">
    <property type="entry name" value="PROTEIN ALTERED PHOSPHATE STARVATION RESPONSE 1"/>
    <property type="match status" value="1"/>
</dbReference>
<dbReference type="PANTHER" id="PTHR21450:SF6">
    <property type="entry name" value="EXPRESSED PROTEIN"/>
    <property type="match status" value="1"/>
</dbReference>
<sequence>MSSGVVTQFEHCVYSRRCNNTQKVQHLTILDRIQLSNAKISVQSESRRQITVHLENELSALSSSFSKWIGAQKSYFQALDNWLQKCVSIAEKSSKRKSRIPTPPLRNFGPPIYVTYGVWLEKVGTLKHKDVVDTVKALAAETTRFLPRQDKKDDKSATLPNLTSWKADNNSDSAVNGLRDEASEDFISGFDHFRSNLVAFFGELNVKQQVDERFILYRFVVDAMIKVRPFKVFR</sequence>